<comment type="caution">
    <text evidence="1">The sequence shown here is derived from an EMBL/GenBank/DDBJ whole genome shotgun (WGS) entry which is preliminary data.</text>
</comment>
<gene>
    <name evidence="1" type="ORF">IAB38_05700</name>
</gene>
<dbReference type="EMBL" id="DVHC01000059">
    <property type="protein sequence ID" value="HIR59529.1"/>
    <property type="molecule type" value="Genomic_DNA"/>
</dbReference>
<protein>
    <submittedName>
        <fullName evidence="1">Uncharacterized protein</fullName>
    </submittedName>
</protein>
<evidence type="ECO:0000313" key="2">
    <source>
        <dbReference type="Proteomes" id="UP000824232"/>
    </source>
</evidence>
<reference evidence="1" key="2">
    <citation type="journal article" date="2021" name="PeerJ">
        <title>Extensive microbial diversity within the chicken gut microbiome revealed by metagenomics and culture.</title>
        <authorList>
            <person name="Gilroy R."/>
            <person name="Ravi A."/>
            <person name="Getino M."/>
            <person name="Pursley I."/>
            <person name="Horton D.L."/>
            <person name="Alikhan N.F."/>
            <person name="Baker D."/>
            <person name="Gharbi K."/>
            <person name="Hall N."/>
            <person name="Watson M."/>
            <person name="Adriaenssens E.M."/>
            <person name="Foster-Nyarko E."/>
            <person name="Jarju S."/>
            <person name="Secka A."/>
            <person name="Antonio M."/>
            <person name="Oren A."/>
            <person name="Chaudhuri R.R."/>
            <person name="La Ragione R."/>
            <person name="Hildebrand F."/>
            <person name="Pallen M.J."/>
        </authorList>
    </citation>
    <scope>NUCLEOTIDE SEQUENCE</scope>
    <source>
        <strain evidence="1">CHK184-20233</strain>
    </source>
</reference>
<reference evidence="1" key="1">
    <citation type="submission" date="2020-10" db="EMBL/GenBank/DDBJ databases">
        <authorList>
            <person name="Gilroy R."/>
        </authorList>
    </citation>
    <scope>NUCLEOTIDE SEQUENCE</scope>
    <source>
        <strain evidence="1">CHK184-20233</strain>
    </source>
</reference>
<sequence>MENIEFNKIISFDENSKFERINEVSAVEYFLTCSDDNLKKSFLDKFNIYIKKGLNSKVYTNNTMQDLMFIIFYLYDDPYSLLVQFNRLVEETNGCYTDYYYIINFDNLDKRENQYRYIRTIREMVSDIEISESYSDLSLSRDFKDKLIKYRDDIEFNKRKNSFLKEYGELDIEELKISFDYYMSKEYMDNGARRKSWGFLQGAYSSDRCNRYEIYRQAYTYSLKMYGDEKTKELFNCESGSKYVKSICNGIDLNDYLSIKKLIGLDKTTQCNIYDLSLMLFGSTKYYSCLEDLFKKANSSLEKDFEPIIAKYKKDEIDCLIESVDYEEFLRSNCRSIKEYCNSKNISVDLFKKGLSYLKDEVMLKQIEEKKQRLASTRFAIVNSRVDRIVDYMMNGVPLDNNTTREFDYLDYKLMTKLELDEFKKLACDNANANIVGAVSRFIRKNKNVRKTNIRSILDAKNIVGYGTENEHEITEEEKLATIDYLKQHHLVSKNGVIDSKVYNLAIKRYLAGTLFTEEEKDKIKNKS</sequence>
<dbReference type="AlphaFoldDB" id="A0A9D1J3V1"/>
<dbReference type="Proteomes" id="UP000824232">
    <property type="component" value="Unassembled WGS sequence"/>
</dbReference>
<name>A0A9D1J3V1_9FIRM</name>
<organism evidence="1 2">
    <name type="scientific">Candidatus Onthousia excrementipullorum</name>
    <dbReference type="NCBI Taxonomy" id="2840884"/>
    <lineage>
        <taxon>Bacteria</taxon>
        <taxon>Bacillati</taxon>
        <taxon>Bacillota</taxon>
        <taxon>Bacilli</taxon>
        <taxon>Candidatus Onthousia</taxon>
    </lineage>
</organism>
<proteinExistence type="predicted"/>
<evidence type="ECO:0000313" key="1">
    <source>
        <dbReference type="EMBL" id="HIR59529.1"/>
    </source>
</evidence>
<accession>A0A9D1J3V1</accession>